<dbReference type="Proteomes" id="UP001055439">
    <property type="component" value="Chromosome 7"/>
</dbReference>
<evidence type="ECO:0000313" key="1">
    <source>
        <dbReference type="EMBL" id="URE19459.1"/>
    </source>
</evidence>
<accession>A0A9E7KKK0</accession>
<dbReference type="EMBL" id="CP097509">
    <property type="protein sequence ID" value="URE19459.1"/>
    <property type="molecule type" value="Genomic_DNA"/>
</dbReference>
<protein>
    <submittedName>
        <fullName evidence="1">Uncharacterized protein</fullName>
    </submittedName>
</protein>
<name>A0A9E7KKK0_9LILI</name>
<keyword evidence="2" id="KW-1185">Reference proteome</keyword>
<dbReference type="OrthoDB" id="272703at2759"/>
<dbReference type="AlphaFoldDB" id="A0A9E7KKK0"/>
<gene>
    <name evidence="1" type="ORF">MUK42_33747</name>
</gene>
<organism evidence="1 2">
    <name type="scientific">Musa troglodytarum</name>
    <name type="common">fe'i banana</name>
    <dbReference type="NCBI Taxonomy" id="320322"/>
    <lineage>
        <taxon>Eukaryota</taxon>
        <taxon>Viridiplantae</taxon>
        <taxon>Streptophyta</taxon>
        <taxon>Embryophyta</taxon>
        <taxon>Tracheophyta</taxon>
        <taxon>Spermatophyta</taxon>
        <taxon>Magnoliopsida</taxon>
        <taxon>Liliopsida</taxon>
        <taxon>Zingiberales</taxon>
        <taxon>Musaceae</taxon>
        <taxon>Musa</taxon>
    </lineage>
</organism>
<sequence length="70" mass="8147">MVRGHNKNPALRNCWKDVRSNNMPWVSSLPIHYSSNKKRVCLVVFSRVIVTQTEADCLAEYFRQLLKPVT</sequence>
<proteinExistence type="predicted"/>
<reference evidence="1" key="1">
    <citation type="submission" date="2022-05" db="EMBL/GenBank/DDBJ databases">
        <title>The Musa troglodytarum L. genome provides insights into the mechanism of non-climacteric behaviour and enrichment of carotenoids.</title>
        <authorList>
            <person name="Wang J."/>
        </authorList>
    </citation>
    <scope>NUCLEOTIDE SEQUENCE</scope>
    <source>
        <tissue evidence="1">Leaf</tissue>
    </source>
</reference>
<evidence type="ECO:0000313" key="2">
    <source>
        <dbReference type="Proteomes" id="UP001055439"/>
    </source>
</evidence>